<dbReference type="SMART" id="SM00895">
    <property type="entry name" value="FCD"/>
    <property type="match status" value="1"/>
</dbReference>
<dbReference type="CDD" id="cd07377">
    <property type="entry name" value="WHTH_GntR"/>
    <property type="match status" value="1"/>
</dbReference>
<keyword evidence="1" id="KW-0805">Transcription regulation</keyword>
<dbReference type="InterPro" id="IPR000524">
    <property type="entry name" value="Tscrpt_reg_HTH_GntR"/>
</dbReference>
<keyword evidence="6" id="KW-1185">Reference proteome</keyword>
<dbReference type="GO" id="GO:0003700">
    <property type="term" value="F:DNA-binding transcription factor activity"/>
    <property type="evidence" value="ECO:0007669"/>
    <property type="project" value="InterPro"/>
</dbReference>
<dbReference type="Gene3D" id="1.20.120.530">
    <property type="entry name" value="GntR ligand-binding domain-like"/>
    <property type="match status" value="1"/>
</dbReference>
<protein>
    <submittedName>
        <fullName evidence="5">GntR family transcriptional regulator</fullName>
    </submittedName>
</protein>
<reference evidence="5 6" key="1">
    <citation type="submission" date="2018-03" db="EMBL/GenBank/DDBJ databases">
        <title>Genomic Encyclopedia of Archaeal and Bacterial Type Strains, Phase II (KMG-II): from individual species to whole genera.</title>
        <authorList>
            <person name="Goeker M."/>
        </authorList>
    </citation>
    <scope>NUCLEOTIDE SEQUENCE [LARGE SCALE GENOMIC DNA]</scope>
    <source>
        <strain evidence="5 6">DSM 45211</strain>
    </source>
</reference>
<proteinExistence type="predicted"/>
<comment type="caution">
    <text evidence="5">The sequence shown here is derived from an EMBL/GenBank/DDBJ whole genome shotgun (WGS) entry which is preliminary data.</text>
</comment>
<accession>A0A2P8EC82</accession>
<dbReference type="OrthoDB" id="4164516at2"/>
<dbReference type="RefSeq" id="WP_106536002.1">
    <property type="nucleotide sequence ID" value="NZ_ML142898.1"/>
</dbReference>
<dbReference type="EMBL" id="PYGE01000002">
    <property type="protein sequence ID" value="PSL07037.1"/>
    <property type="molecule type" value="Genomic_DNA"/>
</dbReference>
<evidence type="ECO:0000256" key="1">
    <source>
        <dbReference type="ARBA" id="ARBA00023015"/>
    </source>
</evidence>
<dbReference type="GO" id="GO:0003677">
    <property type="term" value="F:DNA binding"/>
    <property type="evidence" value="ECO:0007669"/>
    <property type="project" value="UniProtKB-KW"/>
</dbReference>
<dbReference type="SMART" id="SM00345">
    <property type="entry name" value="HTH_GNTR"/>
    <property type="match status" value="1"/>
</dbReference>
<dbReference type="InterPro" id="IPR036390">
    <property type="entry name" value="WH_DNA-bd_sf"/>
</dbReference>
<evidence type="ECO:0000256" key="2">
    <source>
        <dbReference type="ARBA" id="ARBA00023125"/>
    </source>
</evidence>
<sequence length="232" mass="25382">MAAPVLHSSVLDRLGMDITSGVHAAGDVLTLDQLQQRFGVSRTVMREAMRILEAMNLVHSRRRVGIVVRPMPEWNVYDARVIRWRLDGPYRAEQLRTLTELRMAVEPMAAAAAARNAGPAERGHIADLAQRMRETGEDGRLEAFLEHDVAFHTLVLRSSGNEMFAALTDVVGEVLKGRTHHGLMPSPPVPVALATHDEVARAVRDGDTGAAELAMHTLLAEVRSAIDHVPGC</sequence>
<dbReference type="Proteomes" id="UP000243528">
    <property type="component" value="Unassembled WGS sequence"/>
</dbReference>
<dbReference type="SUPFAM" id="SSF46785">
    <property type="entry name" value="Winged helix' DNA-binding domain"/>
    <property type="match status" value="1"/>
</dbReference>
<feature type="domain" description="HTH gntR-type" evidence="4">
    <location>
        <begin position="4"/>
        <end position="71"/>
    </location>
</feature>
<dbReference type="PROSITE" id="PS50949">
    <property type="entry name" value="HTH_GNTR"/>
    <property type="match status" value="1"/>
</dbReference>
<keyword evidence="2" id="KW-0238">DNA-binding</keyword>
<evidence type="ECO:0000256" key="3">
    <source>
        <dbReference type="ARBA" id="ARBA00023163"/>
    </source>
</evidence>
<dbReference type="PANTHER" id="PTHR43537">
    <property type="entry name" value="TRANSCRIPTIONAL REGULATOR, GNTR FAMILY"/>
    <property type="match status" value="1"/>
</dbReference>
<evidence type="ECO:0000313" key="5">
    <source>
        <dbReference type="EMBL" id="PSL07037.1"/>
    </source>
</evidence>
<organism evidence="5 6">
    <name type="scientific">Haloactinopolyspora alba</name>
    <dbReference type="NCBI Taxonomy" id="648780"/>
    <lineage>
        <taxon>Bacteria</taxon>
        <taxon>Bacillati</taxon>
        <taxon>Actinomycetota</taxon>
        <taxon>Actinomycetes</taxon>
        <taxon>Jiangellales</taxon>
        <taxon>Jiangellaceae</taxon>
        <taxon>Haloactinopolyspora</taxon>
    </lineage>
</organism>
<dbReference type="Gene3D" id="1.10.10.10">
    <property type="entry name" value="Winged helix-like DNA-binding domain superfamily/Winged helix DNA-binding domain"/>
    <property type="match status" value="1"/>
</dbReference>
<dbReference type="Pfam" id="PF00392">
    <property type="entry name" value="GntR"/>
    <property type="match status" value="1"/>
</dbReference>
<dbReference type="AlphaFoldDB" id="A0A2P8EC82"/>
<dbReference type="InterPro" id="IPR008920">
    <property type="entry name" value="TF_FadR/GntR_C"/>
</dbReference>
<dbReference type="SUPFAM" id="SSF48008">
    <property type="entry name" value="GntR ligand-binding domain-like"/>
    <property type="match status" value="1"/>
</dbReference>
<keyword evidence="3" id="KW-0804">Transcription</keyword>
<evidence type="ECO:0000313" key="6">
    <source>
        <dbReference type="Proteomes" id="UP000243528"/>
    </source>
</evidence>
<dbReference type="InterPro" id="IPR011711">
    <property type="entry name" value="GntR_C"/>
</dbReference>
<evidence type="ECO:0000259" key="4">
    <source>
        <dbReference type="PROSITE" id="PS50949"/>
    </source>
</evidence>
<dbReference type="PANTHER" id="PTHR43537:SF44">
    <property type="entry name" value="GNTR FAMILY REGULATORY PROTEIN"/>
    <property type="match status" value="1"/>
</dbReference>
<name>A0A2P8EC82_9ACTN</name>
<gene>
    <name evidence="5" type="ORF">CLV30_102426</name>
</gene>
<dbReference type="InterPro" id="IPR036388">
    <property type="entry name" value="WH-like_DNA-bd_sf"/>
</dbReference>
<dbReference type="Pfam" id="PF07729">
    <property type="entry name" value="FCD"/>
    <property type="match status" value="1"/>
</dbReference>